<dbReference type="Gene3D" id="3.40.50.300">
    <property type="entry name" value="P-loop containing nucleotide triphosphate hydrolases"/>
    <property type="match status" value="1"/>
</dbReference>
<protein>
    <recommendedName>
        <fullName evidence="5">AIG1-type G domain-containing protein</fullName>
    </recommendedName>
</protein>
<evidence type="ECO:0000256" key="1">
    <source>
        <dbReference type="ARBA" id="ARBA00008535"/>
    </source>
</evidence>
<dbReference type="InterPro" id="IPR006703">
    <property type="entry name" value="G_AIG1"/>
</dbReference>
<dbReference type="GO" id="GO:0005525">
    <property type="term" value="F:GTP binding"/>
    <property type="evidence" value="ECO:0007669"/>
    <property type="project" value="UniProtKB-KW"/>
</dbReference>
<keyword evidence="7" id="KW-1185">Reference proteome</keyword>
<gene>
    <name evidence="6" type="ORF">GSLYS_00013754001</name>
</gene>
<dbReference type="InterPro" id="IPR045058">
    <property type="entry name" value="GIMA/IAN/Toc"/>
</dbReference>
<dbReference type="AlphaFoldDB" id="A0AAV2I0E6"/>
<dbReference type="Proteomes" id="UP001497497">
    <property type="component" value="Unassembled WGS sequence"/>
</dbReference>
<organism evidence="6 7">
    <name type="scientific">Lymnaea stagnalis</name>
    <name type="common">Great pond snail</name>
    <name type="synonym">Helix stagnalis</name>
    <dbReference type="NCBI Taxonomy" id="6523"/>
    <lineage>
        <taxon>Eukaryota</taxon>
        <taxon>Metazoa</taxon>
        <taxon>Spiralia</taxon>
        <taxon>Lophotrochozoa</taxon>
        <taxon>Mollusca</taxon>
        <taxon>Gastropoda</taxon>
        <taxon>Heterobranchia</taxon>
        <taxon>Euthyneura</taxon>
        <taxon>Panpulmonata</taxon>
        <taxon>Hygrophila</taxon>
        <taxon>Lymnaeoidea</taxon>
        <taxon>Lymnaeidae</taxon>
        <taxon>Lymnaea</taxon>
    </lineage>
</organism>
<dbReference type="FunFam" id="3.40.50.300:FF:000840">
    <property type="entry name" value="Immune-associated nucleotide-binding protein 9"/>
    <property type="match status" value="1"/>
</dbReference>
<evidence type="ECO:0000313" key="7">
    <source>
        <dbReference type="Proteomes" id="UP001497497"/>
    </source>
</evidence>
<sequence>MASVRPFVNLVLLGKTGHGKSSTGNSIIGREEAFKRSDATVSETKMCTLQCFMRGDTLVRVVDTPGLLDTQEPTESTLSEIGQAMSLCPGGFSAIIFVMRYGTRFTEEEKQVFITLKQYFGENILRDFGVIVMTQGDSFSNNYCESFTFQEWLNDQKEKDGESPFVQLLNECNNRCVLFYNRGPMFKQLKEESVKEMFDLIRGEIPKPYTSEHFQHAKTARETLIKNLRAPALCAEIQEKLSLLVDQLNRDMRNNVVSYDAMTSNIKEIEWELVKLNDKSKEFQSFKRQIDGLTENIKQMRETEDEEKQRQQQEQMIKDLETMKNFPGFVQFSAAKFVLGFTKVFTTVCNYATVGQFQDTFEIINDRIEKYLNEVNENYEKYMDILNRATLENLPEIMYHLF</sequence>
<keyword evidence="2" id="KW-0547">Nucleotide-binding</keyword>
<dbReference type="PROSITE" id="PS51720">
    <property type="entry name" value="G_AIG1"/>
    <property type="match status" value="1"/>
</dbReference>
<comment type="similarity">
    <text evidence="1">Belongs to the TRAFAC class TrmE-Era-EngA-EngB-Septin-like GTPase superfamily. AIG1/Toc34/Toc159-like paraseptin GTPase family. IAN subfamily.</text>
</comment>
<proteinExistence type="inferred from homology"/>
<evidence type="ECO:0000256" key="4">
    <source>
        <dbReference type="SAM" id="Coils"/>
    </source>
</evidence>
<dbReference type="SUPFAM" id="SSF52540">
    <property type="entry name" value="P-loop containing nucleoside triphosphate hydrolases"/>
    <property type="match status" value="1"/>
</dbReference>
<feature type="domain" description="AIG1-type G" evidence="5">
    <location>
        <begin position="5"/>
        <end position="218"/>
    </location>
</feature>
<comment type="caution">
    <text evidence="6">The sequence shown here is derived from an EMBL/GenBank/DDBJ whole genome shotgun (WGS) entry which is preliminary data.</text>
</comment>
<keyword evidence="3" id="KW-0342">GTP-binding</keyword>
<dbReference type="PANTHER" id="PTHR10903">
    <property type="entry name" value="GTPASE, IMAP FAMILY MEMBER-RELATED"/>
    <property type="match status" value="1"/>
</dbReference>
<feature type="coiled-coil region" evidence="4">
    <location>
        <begin position="259"/>
        <end position="323"/>
    </location>
</feature>
<evidence type="ECO:0000256" key="2">
    <source>
        <dbReference type="ARBA" id="ARBA00022741"/>
    </source>
</evidence>
<dbReference type="EMBL" id="CAXITT010000367">
    <property type="protein sequence ID" value="CAL1540021.1"/>
    <property type="molecule type" value="Genomic_DNA"/>
</dbReference>
<dbReference type="Pfam" id="PF04548">
    <property type="entry name" value="AIG1"/>
    <property type="match status" value="1"/>
</dbReference>
<evidence type="ECO:0000313" key="6">
    <source>
        <dbReference type="EMBL" id="CAL1540021.1"/>
    </source>
</evidence>
<dbReference type="PANTHER" id="PTHR10903:SF184">
    <property type="entry name" value="GTP-BINDING PROTEIN A"/>
    <property type="match status" value="1"/>
</dbReference>
<name>A0AAV2I0E6_LYMST</name>
<evidence type="ECO:0000259" key="5">
    <source>
        <dbReference type="PROSITE" id="PS51720"/>
    </source>
</evidence>
<keyword evidence="4" id="KW-0175">Coiled coil</keyword>
<reference evidence="6 7" key="1">
    <citation type="submission" date="2024-04" db="EMBL/GenBank/DDBJ databases">
        <authorList>
            <consortium name="Genoscope - CEA"/>
            <person name="William W."/>
        </authorList>
    </citation>
    <scope>NUCLEOTIDE SEQUENCE [LARGE SCALE GENOMIC DNA]</scope>
</reference>
<accession>A0AAV2I0E6</accession>
<evidence type="ECO:0000256" key="3">
    <source>
        <dbReference type="ARBA" id="ARBA00023134"/>
    </source>
</evidence>
<dbReference type="InterPro" id="IPR027417">
    <property type="entry name" value="P-loop_NTPase"/>
</dbReference>